<proteinExistence type="predicted"/>
<name>A0A210R1Z9_MIZYE</name>
<evidence type="ECO:0000313" key="2">
    <source>
        <dbReference type="Proteomes" id="UP000242188"/>
    </source>
</evidence>
<gene>
    <name evidence="1" type="ORF">KP79_PYT17051</name>
</gene>
<organism evidence="1 2">
    <name type="scientific">Mizuhopecten yessoensis</name>
    <name type="common">Japanese scallop</name>
    <name type="synonym">Patinopecten yessoensis</name>
    <dbReference type="NCBI Taxonomy" id="6573"/>
    <lineage>
        <taxon>Eukaryota</taxon>
        <taxon>Metazoa</taxon>
        <taxon>Spiralia</taxon>
        <taxon>Lophotrochozoa</taxon>
        <taxon>Mollusca</taxon>
        <taxon>Bivalvia</taxon>
        <taxon>Autobranchia</taxon>
        <taxon>Pteriomorphia</taxon>
        <taxon>Pectinida</taxon>
        <taxon>Pectinoidea</taxon>
        <taxon>Pectinidae</taxon>
        <taxon>Mizuhopecten</taxon>
    </lineage>
</organism>
<evidence type="ECO:0000313" key="1">
    <source>
        <dbReference type="EMBL" id="OWF55068.1"/>
    </source>
</evidence>
<dbReference type="OrthoDB" id="3647at2759"/>
<dbReference type="EMBL" id="NEDP02000770">
    <property type="protein sequence ID" value="OWF55068.1"/>
    <property type="molecule type" value="Genomic_DNA"/>
</dbReference>
<keyword evidence="2" id="KW-1185">Reference proteome</keyword>
<dbReference type="STRING" id="6573.A0A210R1Z9"/>
<dbReference type="AlphaFoldDB" id="A0A210R1Z9"/>
<dbReference type="InterPro" id="IPR029063">
    <property type="entry name" value="SAM-dependent_MTases_sf"/>
</dbReference>
<sequence length="155" mass="17818">MDKEKVETLACKSALYYYGKACNYDEESEALGYKGPSTAARALARIFQNDRKNRVILDIGGGTDSYDAVLGVSIICSLQPGFMCSDIKEMIRLAKPGGIILMILRTETLYYHFFKDKLIPFFDELQSEEKWKQLERSQFKYMYGVEGQLFVYQKL</sequence>
<protein>
    <recommendedName>
        <fullName evidence="3">Methyltransferase type 11 domain-containing protein</fullName>
    </recommendedName>
</protein>
<dbReference type="Proteomes" id="UP000242188">
    <property type="component" value="Unassembled WGS sequence"/>
</dbReference>
<evidence type="ECO:0008006" key="3">
    <source>
        <dbReference type="Google" id="ProtNLM"/>
    </source>
</evidence>
<dbReference type="SUPFAM" id="SSF53335">
    <property type="entry name" value="S-adenosyl-L-methionine-dependent methyltransferases"/>
    <property type="match status" value="1"/>
</dbReference>
<accession>A0A210R1Z9</accession>
<comment type="caution">
    <text evidence="1">The sequence shown here is derived from an EMBL/GenBank/DDBJ whole genome shotgun (WGS) entry which is preliminary data.</text>
</comment>
<reference evidence="1 2" key="1">
    <citation type="journal article" date="2017" name="Nat. Ecol. Evol.">
        <title>Scallop genome provides insights into evolution of bilaterian karyotype and development.</title>
        <authorList>
            <person name="Wang S."/>
            <person name="Zhang J."/>
            <person name="Jiao W."/>
            <person name="Li J."/>
            <person name="Xun X."/>
            <person name="Sun Y."/>
            <person name="Guo X."/>
            <person name="Huan P."/>
            <person name="Dong B."/>
            <person name="Zhang L."/>
            <person name="Hu X."/>
            <person name="Sun X."/>
            <person name="Wang J."/>
            <person name="Zhao C."/>
            <person name="Wang Y."/>
            <person name="Wang D."/>
            <person name="Huang X."/>
            <person name="Wang R."/>
            <person name="Lv J."/>
            <person name="Li Y."/>
            <person name="Zhang Z."/>
            <person name="Liu B."/>
            <person name="Lu W."/>
            <person name="Hui Y."/>
            <person name="Liang J."/>
            <person name="Zhou Z."/>
            <person name="Hou R."/>
            <person name="Li X."/>
            <person name="Liu Y."/>
            <person name="Li H."/>
            <person name="Ning X."/>
            <person name="Lin Y."/>
            <person name="Zhao L."/>
            <person name="Xing Q."/>
            <person name="Dou J."/>
            <person name="Li Y."/>
            <person name="Mao J."/>
            <person name="Guo H."/>
            <person name="Dou H."/>
            <person name="Li T."/>
            <person name="Mu C."/>
            <person name="Jiang W."/>
            <person name="Fu Q."/>
            <person name="Fu X."/>
            <person name="Miao Y."/>
            <person name="Liu J."/>
            <person name="Yu Q."/>
            <person name="Li R."/>
            <person name="Liao H."/>
            <person name="Li X."/>
            <person name="Kong Y."/>
            <person name="Jiang Z."/>
            <person name="Chourrout D."/>
            <person name="Li R."/>
            <person name="Bao Z."/>
        </authorList>
    </citation>
    <scope>NUCLEOTIDE SEQUENCE [LARGE SCALE GENOMIC DNA]</scope>
    <source>
        <strain evidence="1 2">PY_sf001</strain>
    </source>
</reference>